<comment type="caution">
    <text evidence="12">The sequence shown here is derived from an EMBL/GenBank/DDBJ whole genome shotgun (WGS) entry which is preliminary data.</text>
</comment>
<evidence type="ECO:0000256" key="2">
    <source>
        <dbReference type="ARBA" id="ARBA00006220"/>
    </source>
</evidence>
<comment type="cofactor">
    <cofactor evidence="1">
        <name>Mg(2+)</name>
        <dbReference type="ChEBI" id="CHEBI:18420"/>
    </cofactor>
</comment>
<name>A0A9Q0LLL7_ANAIG</name>
<keyword evidence="5" id="KW-0479">Metal-binding</keyword>
<dbReference type="Pfam" id="PF00719">
    <property type="entry name" value="Pyrophosphatase"/>
    <property type="match status" value="1"/>
</dbReference>
<evidence type="ECO:0000313" key="11">
    <source>
        <dbReference type="EMBL" id="KAJ5075079.1"/>
    </source>
</evidence>
<organism evidence="12 13">
    <name type="scientific">Anaeramoeba ignava</name>
    <name type="common">Anaerobic marine amoeba</name>
    <dbReference type="NCBI Taxonomy" id="1746090"/>
    <lineage>
        <taxon>Eukaryota</taxon>
        <taxon>Metamonada</taxon>
        <taxon>Anaeramoebidae</taxon>
        <taxon>Anaeramoeba</taxon>
    </lineage>
</organism>
<dbReference type="OMA" id="IHHVSEF"/>
<evidence type="ECO:0000256" key="3">
    <source>
        <dbReference type="ARBA" id="ARBA00012146"/>
    </source>
</evidence>
<dbReference type="PANTHER" id="PTHR10286">
    <property type="entry name" value="INORGANIC PYROPHOSPHATASE"/>
    <property type="match status" value="1"/>
</dbReference>
<dbReference type="Proteomes" id="UP001149090">
    <property type="component" value="Unassembled WGS sequence"/>
</dbReference>
<dbReference type="EMBL" id="JAPDFW010000067">
    <property type="protein sequence ID" value="KAJ5075079.1"/>
    <property type="molecule type" value="Genomic_DNA"/>
</dbReference>
<evidence type="ECO:0000313" key="12">
    <source>
        <dbReference type="EMBL" id="KAJ5075097.1"/>
    </source>
</evidence>
<keyword evidence="4" id="KW-0963">Cytoplasm</keyword>
<dbReference type="GO" id="GO:0000287">
    <property type="term" value="F:magnesium ion binding"/>
    <property type="evidence" value="ECO:0007669"/>
    <property type="project" value="InterPro"/>
</dbReference>
<dbReference type="OrthoDB" id="1608002at2759"/>
<dbReference type="GO" id="GO:0006796">
    <property type="term" value="P:phosphate-containing compound metabolic process"/>
    <property type="evidence" value="ECO:0007669"/>
    <property type="project" value="InterPro"/>
</dbReference>
<keyword evidence="13" id="KW-1185">Reference proteome</keyword>
<dbReference type="SUPFAM" id="SSF50324">
    <property type="entry name" value="Inorganic pyrophosphatase"/>
    <property type="match status" value="1"/>
</dbReference>
<feature type="region of interest" description="Disordered" evidence="10">
    <location>
        <begin position="1"/>
        <end position="43"/>
    </location>
</feature>
<keyword evidence="7" id="KW-0460">Magnesium</keyword>
<dbReference type="FunFam" id="3.90.80.10:FF:000003">
    <property type="entry name" value="Inorganic pyrophosphatase"/>
    <property type="match status" value="1"/>
</dbReference>
<protein>
    <recommendedName>
        <fullName evidence="8">Inorganic pyrophosphatase</fullName>
        <ecNumber evidence="3">3.6.1.1</ecNumber>
    </recommendedName>
</protein>
<evidence type="ECO:0000256" key="6">
    <source>
        <dbReference type="ARBA" id="ARBA00022801"/>
    </source>
</evidence>
<evidence type="ECO:0000256" key="8">
    <source>
        <dbReference type="ARBA" id="ARBA00040300"/>
    </source>
</evidence>
<evidence type="ECO:0000256" key="9">
    <source>
        <dbReference type="ARBA" id="ARBA00047820"/>
    </source>
</evidence>
<evidence type="ECO:0000256" key="1">
    <source>
        <dbReference type="ARBA" id="ARBA00001946"/>
    </source>
</evidence>
<dbReference type="GO" id="GO:0004427">
    <property type="term" value="F:inorganic diphosphate phosphatase activity"/>
    <property type="evidence" value="ECO:0007669"/>
    <property type="project" value="UniProtKB-EC"/>
</dbReference>
<comment type="similarity">
    <text evidence="2">Belongs to the PPase family.</text>
</comment>
<evidence type="ECO:0000256" key="7">
    <source>
        <dbReference type="ARBA" id="ARBA00022842"/>
    </source>
</evidence>
<dbReference type="Gene3D" id="3.90.80.10">
    <property type="entry name" value="Inorganic pyrophosphatase"/>
    <property type="match status" value="1"/>
</dbReference>
<dbReference type="EMBL" id="JAPDFW010000067">
    <property type="protein sequence ID" value="KAJ5075097.1"/>
    <property type="molecule type" value="Genomic_DNA"/>
</dbReference>
<dbReference type="InterPro" id="IPR008162">
    <property type="entry name" value="Pyrophosphatase"/>
</dbReference>
<dbReference type="AlphaFoldDB" id="A0A9Q0LLL7"/>
<reference evidence="12" key="1">
    <citation type="submission" date="2022-10" db="EMBL/GenBank/DDBJ databases">
        <title>Novel sulphate-reducing endosymbionts in the free-living metamonad Anaeramoeba.</title>
        <authorList>
            <person name="Jerlstrom-Hultqvist J."/>
            <person name="Cepicka I."/>
            <person name="Gallot-Lavallee L."/>
            <person name="Salas-Leiva D."/>
            <person name="Curtis B.A."/>
            <person name="Zahonova K."/>
            <person name="Pipaliya S."/>
            <person name="Dacks J."/>
            <person name="Roger A.J."/>
        </authorList>
    </citation>
    <scope>NUCLEOTIDE SEQUENCE</scope>
    <source>
        <strain evidence="12">BMAN</strain>
    </source>
</reference>
<dbReference type="EC" id="3.6.1.1" evidence="3"/>
<comment type="catalytic activity">
    <reaction evidence="9">
        <text>diphosphate + H2O = 2 phosphate + H(+)</text>
        <dbReference type="Rhea" id="RHEA:24576"/>
        <dbReference type="ChEBI" id="CHEBI:15377"/>
        <dbReference type="ChEBI" id="CHEBI:15378"/>
        <dbReference type="ChEBI" id="CHEBI:33019"/>
        <dbReference type="ChEBI" id="CHEBI:43474"/>
        <dbReference type="EC" id="3.6.1.1"/>
    </reaction>
</comment>
<dbReference type="CDD" id="cd00412">
    <property type="entry name" value="pyrophosphatase"/>
    <property type="match status" value="1"/>
</dbReference>
<evidence type="ECO:0000256" key="10">
    <source>
        <dbReference type="SAM" id="MobiDB-lite"/>
    </source>
</evidence>
<proteinExistence type="inferred from homology"/>
<keyword evidence="6" id="KW-0378">Hydrolase</keyword>
<dbReference type="GO" id="GO:0005737">
    <property type="term" value="C:cytoplasm"/>
    <property type="evidence" value="ECO:0007669"/>
    <property type="project" value="InterPro"/>
</dbReference>
<accession>A0A9Q0LLL7</accession>
<dbReference type="HAMAP" id="MF_00209">
    <property type="entry name" value="Inorganic_PPase"/>
    <property type="match status" value="1"/>
</dbReference>
<evidence type="ECO:0000256" key="5">
    <source>
        <dbReference type="ARBA" id="ARBA00022723"/>
    </source>
</evidence>
<sequence length="208" mass="24069">MNSDKAWQQFQQSKSKSEKKKKQNVHQSSVLHPWHGIEPGEDPPNECNAVIEIPKGSKVKYELDKETGLLRADRVLYSSVVYPTNYGFIPQTLGEDHDPIDVLVLMQSEVYPLTILRIRPIGLVPMIDCDENDDKIIAVHLDDPEYKDYHDVKELPQHRLVEIRKFFKDYKVLENKTVKVDEPKGPEEAKEVITKAIQEYQKVFSNDI</sequence>
<evidence type="ECO:0000313" key="13">
    <source>
        <dbReference type="Proteomes" id="UP001149090"/>
    </source>
</evidence>
<dbReference type="InterPro" id="IPR036649">
    <property type="entry name" value="Pyrophosphatase_sf"/>
</dbReference>
<gene>
    <name evidence="11" type="ORF">M0811_07784</name>
    <name evidence="12" type="ORF">M0811_07802</name>
</gene>
<evidence type="ECO:0000256" key="4">
    <source>
        <dbReference type="ARBA" id="ARBA00022490"/>
    </source>
</evidence>